<feature type="compositionally biased region" description="Low complexity" evidence="1">
    <location>
        <begin position="456"/>
        <end position="472"/>
    </location>
</feature>
<accession>A0A484B503</accession>
<evidence type="ECO:0000256" key="1">
    <source>
        <dbReference type="SAM" id="MobiDB-lite"/>
    </source>
</evidence>
<dbReference type="EMBL" id="LSRL02000173">
    <property type="protein sequence ID" value="TDG43160.1"/>
    <property type="molecule type" value="Genomic_DNA"/>
</dbReference>
<dbReference type="STRING" id="7232.A0A484B503"/>
<dbReference type="OrthoDB" id="10028852at2759"/>
<reference evidence="2 3" key="1">
    <citation type="journal article" date="2019" name="J. Hered.">
        <title>An Improved Genome Assembly for Drosophila navojoa, the Basal Species in the mojavensis Cluster.</title>
        <authorList>
            <person name="Vanderlinde T."/>
            <person name="Dupim E.G."/>
            <person name="Nazario-Yepiz N.O."/>
            <person name="Carvalho A.B."/>
        </authorList>
    </citation>
    <scope>NUCLEOTIDE SEQUENCE [LARGE SCALE GENOMIC DNA]</scope>
    <source>
        <strain evidence="2">Navoj_Jal97</strain>
        <tissue evidence="2">Whole organism</tissue>
    </source>
</reference>
<name>A0A484B503_DRONA</name>
<dbReference type="Pfam" id="PF16025">
    <property type="entry name" value="CaM_bind"/>
    <property type="match status" value="1"/>
</dbReference>
<dbReference type="GO" id="GO:0032053">
    <property type="term" value="P:ciliary basal body organization"/>
    <property type="evidence" value="ECO:0007669"/>
    <property type="project" value="TreeGrafter"/>
</dbReference>
<dbReference type="AlphaFoldDB" id="A0A484B503"/>
<dbReference type="GO" id="GO:0005814">
    <property type="term" value="C:centriole"/>
    <property type="evidence" value="ECO:0007669"/>
    <property type="project" value="InterPro"/>
</dbReference>
<proteinExistence type="predicted"/>
<dbReference type="OMA" id="YDNKCNA"/>
<dbReference type="GO" id="GO:0007099">
    <property type="term" value="P:centriole replication"/>
    <property type="evidence" value="ECO:0007669"/>
    <property type="project" value="InterPro"/>
</dbReference>
<comment type="caution">
    <text evidence="2">The sequence shown here is derived from an EMBL/GenBank/DDBJ whole genome shotgun (WGS) entry which is preliminary data.</text>
</comment>
<dbReference type="PANTHER" id="PTHR13594:SF1">
    <property type="entry name" value="CENTRIOLAR COILED-COIL PROTEIN OF 110 KDA"/>
    <property type="match status" value="1"/>
</dbReference>
<dbReference type="GO" id="GO:1903723">
    <property type="term" value="P:negative regulation of centriole elongation"/>
    <property type="evidence" value="ECO:0007669"/>
    <property type="project" value="TreeGrafter"/>
</dbReference>
<protein>
    <submittedName>
        <fullName evidence="2">Uncharacterized protein</fullName>
    </submittedName>
</protein>
<feature type="compositionally biased region" description="Polar residues" evidence="1">
    <location>
        <begin position="344"/>
        <end position="393"/>
    </location>
</feature>
<dbReference type="InterPro" id="IPR033207">
    <property type="entry name" value="CCP110"/>
</dbReference>
<feature type="compositionally biased region" description="Basic and acidic residues" evidence="1">
    <location>
        <begin position="480"/>
        <end position="493"/>
    </location>
</feature>
<gene>
    <name evidence="2" type="ORF">AWZ03_010425</name>
</gene>
<dbReference type="Proteomes" id="UP000295192">
    <property type="component" value="Unassembled WGS sequence"/>
</dbReference>
<dbReference type="PANTHER" id="PTHR13594">
    <property type="entry name" value="CENTRIOLAR COILED-COIL PROTEIN OF 110 KDA"/>
    <property type="match status" value="1"/>
</dbReference>
<evidence type="ECO:0000313" key="3">
    <source>
        <dbReference type="Proteomes" id="UP000295192"/>
    </source>
</evidence>
<feature type="compositionally biased region" description="Low complexity" evidence="1">
    <location>
        <begin position="395"/>
        <end position="404"/>
    </location>
</feature>
<feature type="compositionally biased region" description="Acidic residues" evidence="1">
    <location>
        <begin position="565"/>
        <end position="574"/>
    </location>
</feature>
<keyword evidence="3" id="KW-1185">Reference proteome</keyword>
<feature type="region of interest" description="Disordered" evidence="1">
    <location>
        <begin position="61"/>
        <end position="85"/>
    </location>
</feature>
<feature type="compositionally biased region" description="Polar residues" evidence="1">
    <location>
        <begin position="405"/>
        <end position="423"/>
    </location>
</feature>
<feature type="compositionally biased region" description="Low complexity" evidence="1">
    <location>
        <begin position="494"/>
        <end position="515"/>
    </location>
</feature>
<sequence>MEYIMEMAEAVAQQSKQEEEEGSRFKSVFTINGKSILPPLMTPERRLEMQQLRRAAMAIEERGRAGRQTANSPSGAKGQVLQPRRAAAVLDASTNTESESELAQQPLTVVGRLKQQLQQSETLIYDNKCNAIIKLVKSSKLPARQHMVREEYLEAQPQRAVLREPSLVCGVVLSTTLEAAEPTPSQPVPSLRCSPRQRLGMAANPAEMSPPRCSPPHQIQTVRQLLGIAQRLNLSINKRERDLLQRAITSPVLRPRAVPATSGCGSITAHGERLHPQLWKRYHSSVVAQDYDVQQKAAAAATATATAAGAAAASEEVSEASAVEVSSAATVCAAASPDVRVSSVAPSPSKIQVKQQHSTPEQRSRTASKSALPKWTNSSRSGKPTPRGRSTVSYAAHASSHANAVQQQGGSDSSTRISSTQRRLSYDPRATLKRSAPRKVESSSSCGTLLTPKTSPSPSSSSSASQARAAPSGESSTSELIRRRLLDEMEQQQRQRFQQLVSQQAEEQQRLQAEFQAQQQQLMDQMISDMSTLTYDKDGQSDQADQANSESSSISSLPQSRLDLELDEPDSADV</sequence>
<feature type="compositionally biased region" description="Low complexity" evidence="1">
    <location>
        <begin position="549"/>
        <end position="560"/>
    </location>
</feature>
<dbReference type="GO" id="GO:0032465">
    <property type="term" value="P:regulation of cytokinesis"/>
    <property type="evidence" value="ECO:0007669"/>
    <property type="project" value="InterPro"/>
</dbReference>
<evidence type="ECO:0000313" key="2">
    <source>
        <dbReference type="EMBL" id="TDG43160.1"/>
    </source>
</evidence>
<feature type="compositionally biased region" description="Polar residues" evidence="1">
    <location>
        <begin position="442"/>
        <end position="454"/>
    </location>
</feature>
<feature type="region of interest" description="Disordered" evidence="1">
    <location>
        <begin position="336"/>
        <end position="515"/>
    </location>
</feature>
<organism evidence="2 3">
    <name type="scientific">Drosophila navojoa</name>
    <name type="common">Fruit fly</name>
    <dbReference type="NCBI Taxonomy" id="7232"/>
    <lineage>
        <taxon>Eukaryota</taxon>
        <taxon>Metazoa</taxon>
        <taxon>Ecdysozoa</taxon>
        <taxon>Arthropoda</taxon>
        <taxon>Hexapoda</taxon>
        <taxon>Insecta</taxon>
        <taxon>Pterygota</taxon>
        <taxon>Neoptera</taxon>
        <taxon>Endopterygota</taxon>
        <taxon>Diptera</taxon>
        <taxon>Brachycera</taxon>
        <taxon>Muscomorpha</taxon>
        <taxon>Ephydroidea</taxon>
        <taxon>Drosophilidae</taxon>
        <taxon>Drosophila</taxon>
    </lineage>
</organism>
<feature type="region of interest" description="Disordered" evidence="1">
    <location>
        <begin position="529"/>
        <end position="574"/>
    </location>
</feature>